<dbReference type="InterPro" id="IPR007387">
    <property type="entry name" value="TRAP_DctQ"/>
</dbReference>
<evidence type="ECO:0000313" key="12">
    <source>
        <dbReference type="EMBL" id="MDQ0325126.1"/>
    </source>
</evidence>
<dbReference type="Pfam" id="PF04290">
    <property type="entry name" value="DctQ"/>
    <property type="match status" value="1"/>
</dbReference>
<comment type="similarity">
    <text evidence="8 9">Belongs to the TRAP transporter small permease family.</text>
</comment>
<evidence type="ECO:0000256" key="1">
    <source>
        <dbReference type="ARBA" id="ARBA00004429"/>
    </source>
</evidence>
<keyword evidence="4 9" id="KW-0997">Cell inner membrane</keyword>
<evidence type="ECO:0000256" key="4">
    <source>
        <dbReference type="ARBA" id="ARBA00022519"/>
    </source>
</evidence>
<evidence type="ECO:0000256" key="5">
    <source>
        <dbReference type="ARBA" id="ARBA00022692"/>
    </source>
</evidence>
<feature type="compositionally biased region" description="Basic and acidic residues" evidence="10">
    <location>
        <begin position="214"/>
        <end position="231"/>
    </location>
</feature>
<evidence type="ECO:0000256" key="6">
    <source>
        <dbReference type="ARBA" id="ARBA00022989"/>
    </source>
</evidence>
<evidence type="ECO:0000256" key="10">
    <source>
        <dbReference type="SAM" id="MobiDB-lite"/>
    </source>
</evidence>
<feature type="compositionally biased region" description="Basic and acidic residues" evidence="10">
    <location>
        <begin position="198"/>
        <end position="207"/>
    </location>
</feature>
<reference evidence="12 13" key="1">
    <citation type="submission" date="2023-07" db="EMBL/GenBank/DDBJ databases">
        <title>Genomic Encyclopedia of Type Strains, Phase IV (KMG-IV): sequencing the most valuable type-strain genomes for metagenomic binning, comparative biology and taxonomic classification.</title>
        <authorList>
            <person name="Goeker M."/>
        </authorList>
    </citation>
    <scope>NUCLEOTIDE SEQUENCE [LARGE SCALE GENOMIC DNA]</scope>
    <source>
        <strain evidence="12 13">DSM 11549</strain>
    </source>
</reference>
<protein>
    <recommendedName>
        <fullName evidence="9">TRAP transporter small permease protein</fullName>
    </recommendedName>
</protein>
<sequence>MSSFGRRVDRFERSVIAILMAAMTVTSFTQVIARYVFNTGWLGALDFARILFAWLILFGMAYGAKIGSHLAVDTVVRALPKHVFKAFAIFGALCGVVYAAIFFWADWLQFIGIDAKGGAFPYWLRTFETGIGLTEIRYPDWAQEMFDLPARVHRWIAYLILPLGLFLFGFRCLQALIEIVQGKREMITTAIETTELMDQRSDPDHESYAAAQEHASEAPHWYDDNNSKDRR</sequence>
<dbReference type="RefSeq" id="WP_307153350.1">
    <property type="nucleotide sequence ID" value="NZ_JAUSUK010000001.1"/>
</dbReference>
<keyword evidence="3" id="KW-1003">Cell membrane</keyword>
<feature type="transmembrane region" description="Helical" evidence="9">
    <location>
        <begin position="43"/>
        <end position="62"/>
    </location>
</feature>
<proteinExistence type="inferred from homology"/>
<evidence type="ECO:0000259" key="11">
    <source>
        <dbReference type="Pfam" id="PF04290"/>
    </source>
</evidence>
<evidence type="ECO:0000313" key="13">
    <source>
        <dbReference type="Proteomes" id="UP001230253"/>
    </source>
</evidence>
<evidence type="ECO:0000256" key="3">
    <source>
        <dbReference type="ARBA" id="ARBA00022475"/>
    </source>
</evidence>
<dbReference type="Proteomes" id="UP001230253">
    <property type="component" value="Unassembled WGS sequence"/>
</dbReference>
<name>A0ABU0C3P3_9BRAD</name>
<keyword evidence="6 9" id="KW-1133">Transmembrane helix</keyword>
<feature type="domain" description="Tripartite ATP-independent periplasmic transporters DctQ component" evidence="11">
    <location>
        <begin position="23"/>
        <end position="181"/>
    </location>
</feature>
<feature type="transmembrane region" description="Helical" evidence="9">
    <location>
        <begin position="155"/>
        <end position="177"/>
    </location>
</feature>
<evidence type="ECO:0000256" key="8">
    <source>
        <dbReference type="ARBA" id="ARBA00038436"/>
    </source>
</evidence>
<keyword evidence="5 9" id="KW-0812">Transmembrane</keyword>
<evidence type="ECO:0000256" key="9">
    <source>
        <dbReference type="RuleBase" id="RU369079"/>
    </source>
</evidence>
<dbReference type="EMBL" id="JAUSUK010000001">
    <property type="protein sequence ID" value="MDQ0325126.1"/>
    <property type="molecule type" value="Genomic_DNA"/>
</dbReference>
<feature type="transmembrane region" description="Helical" evidence="9">
    <location>
        <begin position="83"/>
        <end position="105"/>
    </location>
</feature>
<comment type="caution">
    <text evidence="12">The sequence shown here is derived from an EMBL/GenBank/DDBJ whole genome shotgun (WGS) entry which is preliminary data.</text>
</comment>
<comment type="subunit">
    <text evidence="9">The complex comprises the extracytoplasmic solute receptor protein and the two transmembrane proteins.</text>
</comment>
<feature type="region of interest" description="Disordered" evidence="10">
    <location>
        <begin position="198"/>
        <end position="231"/>
    </location>
</feature>
<evidence type="ECO:0000256" key="7">
    <source>
        <dbReference type="ARBA" id="ARBA00023136"/>
    </source>
</evidence>
<dbReference type="PANTHER" id="PTHR35011:SF2">
    <property type="entry name" value="2,3-DIKETO-L-GULONATE TRAP TRANSPORTER SMALL PERMEASE PROTEIN YIAM"/>
    <property type="match status" value="1"/>
</dbReference>
<comment type="subcellular location">
    <subcellularLocation>
        <location evidence="1 9">Cell inner membrane</location>
        <topology evidence="1 9">Multi-pass membrane protein</topology>
    </subcellularLocation>
</comment>
<dbReference type="InterPro" id="IPR055348">
    <property type="entry name" value="DctQ"/>
</dbReference>
<organism evidence="12 13">
    <name type="scientific">Rhodopseudomonas julia</name>
    <dbReference type="NCBI Taxonomy" id="200617"/>
    <lineage>
        <taxon>Bacteria</taxon>
        <taxon>Pseudomonadati</taxon>
        <taxon>Pseudomonadota</taxon>
        <taxon>Alphaproteobacteria</taxon>
        <taxon>Hyphomicrobiales</taxon>
        <taxon>Nitrobacteraceae</taxon>
        <taxon>Rhodopseudomonas</taxon>
    </lineage>
</organism>
<keyword evidence="2 9" id="KW-0813">Transport</keyword>
<accession>A0ABU0C3P3</accession>
<comment type="function">
    <text evidence="9">Part of the tripartite ATP-independent periplasmic (TRAP) transport system.</text>
</comment>
<keyword evidence="13" id="KW-1185">Reference proteome</keyword>
<gene>
    <name evidence="12" type="ORF">J2R99_000975</name>
</gene>
<dbReference type="PANTHER" id="PTHR35011">
    <property type="entry name" value="2,3-DIKETO-L-GULONATE TRAP TRANSPORTER SMALL PERMEASE PROTEIN YIAM"/>
    <property type="match status" value="1"/>
</dbReference>
<keyword evidence="7 9" id="KW-0472">Membrane</keyword>
<evidence type="ECO:0000256" key="2">
    <source>
        <dbReference type="ARBA" id="ARBA00022448"/>
    </source>
</evidence>
<feature type="transmembrane region" description="Helical" evidence="9">
    <location>
        <begin position="15"/>
        <end position="37"/>
    </location>
</feature>